<name>A0A1A7CB86_9BURK</name>
<dbReference type="PANTHER" id="PTHR30537">
    <property type="entry name" value="HTH-TYPE TRANSCRIPTIONAL REGULATOR"/>
    <property type="match status" value="1"/>
</dbReference>
<dbReference type="AlphaFoldDB" id="A0A1A7CB86"/>
<dbReference type="InterPro" id="IPR000847">
    <property type="entry name" value="LysR_HTH_N"/>
</dbReference>
<comment type="similarity">
    <text evidence="1">Belongs to the LysR transcriptional regulatory family.</text>
</comment>
<evidence type="ECO:0000259" key="5">
    <source>
        <dbReference type="PROSITE" id="PS50931"/>
    </source>
</evidence>
<dbReference type="PATRIC" id="fig|1747903.4.peg.5252"/>
<dbReference type="RefSeq" id="WP_065305866.1">
    <property type="nucleotide sequence ID" value="NZ_LOCQ01000028.1"/>
</dbReference>
<dbReference type="Gene3D" id="3.40.190.290">
    <property type="match status" value="1"/>
</dbReference>
<dbReference type="Gene3D" id="1.10.10.10">
    <property type="entry name" value="Winged helix-like DNA-binding domain superfamily/Winged helix DNA-binding domain"/>
    <property type="match status" value="1"/>
</dbReference>
<keyword evidence="4" id="KW-0804">Transcription</keyword>
<feature type="domain" description="HTH lysR-type" evidence="5">
    <location>
        <begin position="4"/>
        <end position="61"/>
    </location>
</feature>
<dbReference type="PANTHER" id="PTHR30537:SF5">
    <property type="entry name" value="HTH-TYPE TRANSCRIPTIONAL ACTIVATOR TTDR-RELATED"/>
    <property type="match status" value="1"/>
</dbReference>
<evidence type="ECO:0000256" key="4">
    <source>
        <dbReference type="ARBA" id="ARBA00023163"/>
    </source>
</evidence>
<reference evidence="6 7" key="1">
    <citation type="submission" date="2016-04" db="EMBL/GenBank/DDBJ databases">
        <title>Draft genome sequence of Janthinobacterium psychrotolerans sp. nov., isolated from freshwater sediments in Denmark.</title>
        <authorList>
            <person name="Gong X."/>
            <person name="Skrivergaard S."/>
            <person name="Korsgaard B.S."/>
            <person name="Schreiber L."/>
            <person name="Marshall I.P."/>
            <person name="Finster K."/>
            <person name="Schramm A."/>
        </authorList>
    </citation>
    <scope>NUCLEOTIDE SEQUENCE [LARGE SCALE GENOMIC DNA]</scope>
    <source>
        <strain evidence="6 7">S3-2</strain>
    </source>
</reference>
<dbReference type="InterPro" id="IPR058163">
    <property type="entry name" value="LysR-type_TF_proteobact-type"/>
</dbReference>
<evidence type="ECO:0000313" key="6">
    <source>
        <dbReference type="EMBL" id="OBV41568.1"/>
    </source>
</evidence>
<keyword evidence="7" id="KW-1185">Reference proteome</keyword>
<comment type="caution">
    <text evidence="6">The sequence shown here is derived from an EMBL/GenBank/DDBJ whole genome shotgun (WGS) entry which is preliminary data.</text>
</comment>
<keyword evidence="3 6" id="KW-0238">DNA-binding</keyword>
<dbReference type="Pfam" id="PF03466">
    <property type="entry name" value="LysR_substrate"/>
    <property type="match status" value="1"/>
</dbReference>
<protein>
    <submittedName>
        <fullName evidence="6">DNA-binding transcriptional regulator, LysR family</fullName>
    </submittedName>
</protein>
<evidence type="ECO:0000256" key="1">
    <source>
        <dbReference type="ARBA" id="ARBA00009437"/>
    </source>
</evidence>
<dbReference type="InterPro" id="IPR036388">
    <property type="entry name" value="WH-like_DNA-bd_sf"/>
</dbReference>
<evidence type="ECO:0000256" key="3">
    <source>
        <dbReference type="ARBA" id="ARBA00023125"/>
    </source>
</evidence>
<evidence type="ECO:0000256" key="2">
    <source>
        <dbReference type="ARBA" id="ARBA00023015"/>
    </source>
</evidence>
<dbReference type="GO" id="GO:0003700">
    <property type="term" value="F:DNA-binding transcription factor activity"/>
    <property type="evidence" value="ECO:0007669"/>
    <property type="project" value="InterPro"/>
</dbReference>
<dbReference type="InterPro" id="IPR005119">
    <property type="entry name" value="LysR_subst-bd"/>
</dbReference>
<sequence length="313" mass="33814">MKPVSLDSIRIFLAVAEARSFTAAAIRLGVTPAAASKAVKLLEAQHGVIVFVRNTRRVALTEAGGVLYASLLAATAQIDDAFTALTRFRERPAGTLRLTVPRALGALVLKGLAPRFQRAYPDVALDISLDDGEVDLLEQGFDAGIRLGQSVAQGMVAVRLTGELAWSVVGAPAYFARSGRPLIPEDLVRHETVRYRFHRSKALAPWTFVRDGDSFHVETGHKLVVNDTGLIADFARSGLGLAYLPDIEIAQDLADGRLERVLESFSPPTSGLFLYFAARTQSQPKLRVFIDMATAGDLLPPSPARYGEAGYIT</sequence>
<dbReference type="GO" id="GO:0003677">
    <property type="term" value="F:DNA binding"/>
    <property type="evidence" value="ECO:0007669"/>
    <property type="project" value="UniProtKB-KW"/>
</dbReference>
<dbReference type="SUPFAM" id="SSF53850">
    <property type="entry name" value="Periplasmic binding protein-like II"/>
    <property type="match status" value="1"/>
</dbReference>
<dbReference type="PROSITE" id="PS50931">
    <property type="entry name" value="HTH_LYSR"/>
    <property type="match status" value="1"/>
</dbReference>
<organism evidence="6 7">
    <name type="scientific">Janthinobacterium psychrotolerans</name>
    <dbReference type="NCBI Taxonomy" id="1747903"/>
    <lineage>
        <taxon>Bacteria</taxon>
        <taxon>Pseudomonadati</taxon>
        <taxon>Pseudomonadota</taxon>
        <taxon>Betaproteobacteria</taxon>
        <taxon>Burkholderiales</taxon>
        <taxon>Oxalobacteraceae</taxon>
        <taxon>Janthinobacterium</taxon>
    </lineage>
</organism>
<gene>
    <name evidence="6" type="ORF">ASR47_103511</name>
</gene>
<dbReference type="SUPFAM" id="SSF46785">
    <property type="entry name" value="Winged helix' DNA-binding domain"/>
    <property type="match status" value="1"/>
</dbReference>
<evidence type="ECO:0000313" key="7">
    <source>
        <dbReference type="Proteomes" id="UP000092713"/>
    </source>
</evidence>
<accession>A0A1A7CB86</accession>
<dbReference type="InterPro" id="IPR036390">
    <property type="entry name" value="WH_DNA-bd_sf"/>
</dbReference>
<dbReference type="EMBL" id="LOCQ01000028">
    <property type="protein sequence ID" value="OBV41568.1"/>
    <property type="molecule type" value="Genomic_DNA"/>
</dbReference>
<dbReference type="OrthoDB" id="9813056at2"/>
<dbReference type="Pfam" id="PF00126">
    <property type="entry name" value="HTH_1"/>
    <property type="match status" value="1"/>
</dbReference>
<dbReference type="Proteomes" id="UP000092713">
    <property type="component" value="Unassembled WGS sequence"/>
</dbReference>
<dbReference type="STRING" id="1747903.ASR47_103511"/>
<proteinExistence type="inferred from homology"/>
<keyword evidence="2" id="KW-0805">Transcription regulation</keyword>